<evidence type="ECO:0000313" key="2">
    <source>
        <dbReference type="Proteomes" id="UP000251313"/>
    </source>
</evidence>
<dbReference type="PANTHER" id="PTHR40658:SF3">
    <property type="entry name" value="CLBS_DFSB FAMILY FOUR-HELIX BUNDLE PROTEIN"/>
    <property type="match status" value="1"/>
</dbReference>
<protein>
    <submittedName>
        <fullName evidence="1">Uncharacterized conserved protein</fullName>
    </submittedName>
</protein>
<dbReference type="RefSeq" id="WP_038255413.1">
    <property type="nucleotide sequence ID" value="NZ_UAVL01000021.1"/>
</dbReference>
<dbReference type="InterPro" id="IPR034660">
    <property type="entry name" value="DinB/YfiT-like"/>
</dbReference>
<comment type="caution">
    <text evidence="1">The sequence shown here is derived from an EMBL/GenBank/DDBJ whole genome shotgun (WGS) entry which is preliminary data.</text>
</comment>
<evidence type="ECO:0000313" key="1">
    <source>
        <dbReference type="EMBL" id="SQA65482.1"/>
    </source>
</evidence>
<organism evidence="1 2">
    <name type="scientific">Yokenella regensburgei</name>
    <dbReference type="NCBI Taxonomy" id="158877"/>
    <lineage>
        <taxon>Bacteria</taxon>
        <taxon>Pseudomonadati</taxon>
        <taxon>Pseudomonadota</taxon>
        <taxon>Gammaproteobacteria</taxon>
        <taxon>Enterobacterales</taxon>
        <taxon>Enterobacteriaceae</taxon>
        <taxon>Yokenella</taxon>
    </lineage>
</organism>
<dbReference type="AlphaFoldDB" id="A0AB38G2Y7"/>
<dbReference type="Gene3D" id="1.20.120.450">
    <property type="entry name" value="dinb family like domain"/>
    <property type="match status" value="1"/>
</dbReference>
<name>A0AB38G2Y7_9ENTR</name>
<proteinExistence type="predicted"/>
<dbReference type="InterPro" id="IPR012550">
    <property type="entry name" value="DUF1706"/>
</dbReference>
<dbReference type="PIRSF" id="PIRSF031551">
    <property type="entry name" value="DUF1706"/>
    <property type="match status" value="1"/>
</dbReference>
<gene>
    <name evidence="1" type="ORF">NCTC11967_04513</name>
</gene>
<reference evidence="1 2" key="1">
    <citation type="submission" date="2018-06" db="EMBL/GenBank/DDBJ databases">
        <authorList>
            <consortium name="Pathogen Informatics"/>
            <person name="Doyle S."/>
        </authorList>
    </citation>
    <scope>NUCLEOTIDE SEQUENCE [LARGE SCALE GENOMIC DNA]</scope>
    <source>
        <strain evidence="1 2">NCTC11967</strain>
    </source>
</reference>
<accession>A0AB38G2Y7</accession>
<dbReference type="Pfam" id="PF08020">
    <property type="entry name" value="DUF1706"/>
    <property type="match status" value="1"/>
</dbReference>
<dbReference type="Proteomes" id="UP000251313">
    <property type="component" value="Unassembled WGS sequence"/>
</dbReference>
<dbReference type="EMBL" id="UAVL01000021">
    <property type="protein sequence ID" value="SQA65482.1"/>
    <property type="molecule type" value="Genomic_DNA"/>
</dbReference>
<dbReference type="PANTHER" id="PTHR40658">
    <property type="match status" value="1"/>
</dbReference>
<sequence length="171" mass="19381">MGVPGNKAQLLTAIDTSFDKLMRYLSAVPKRGAPVRTMEGHAKNTQMSVCDLVAYLIGWNSLVIKWITLSDAGKPVDFPETGYKWNQLGLLAQKFYQDHEGEDLSTLIAELHSLKTEIIVLIEARSDHELYGKTWYTKWTMGRMISFNTSSPYTNACGRLRKWAKEHQVSL</sequence>